<name>A0A100YWW5_TRASO</name>
<feature type="domain" description="Peptidase M16C associated" evidence="1">
    <location>
        <begin position="478"/>
        <end position="724"/>
    </location>
</feature>
<gene>
    <name evidence="2" type="ORF">AUL39_02335</name>
</gene>
<dbReference type="Pfam" id="PF22516">
    <property type="entry name" value="PreP_C"/>
    <property type="match status" value="1"/>
</dbReference>
<dbReference type="Gene3D" id="3.30.830.10">
    <property type="entry name" value="Metalloenzyme, LuxS/M16 peptidase-like"/>
    <property type="match status" value="4"/>
</dbReference>
<dbReference type="OrthoDB" id="9762027at2"/>
<dbReference type="Pfam" id="PF08367">
    <property type="entry name" value="M16C_assoc"/>
    <property type="match status" value="1"/>
</dbReference>
<dbReference type="Pfam" id="PF05193">
    <property type="entry name" value="Peptidase_M16_C"/>
    <property type="match status" value="1"/>
</dbReference>
<dbReference type="GO" id="GO:0046872">
    <property type="term" value="F:metal ion binding"/>
    <property type="evidence" value="ECO:0007669"/>
    <property type="project" value="InterPro"/>
</dbReference>
<evidence type="ECO:0000259" key="1">
    <source>
        <dbReference type="SMART" id="SM01264"/>
    </source>
</evidence>
<evidence type="ECO:0000313" key="3">
    <source>
        <dbReference type="Proteomes" id="UP000054078"/>
    </source>
</evidence>
<protein>
    <submittedName>
        <fullName evidence="2">Peptidase M16</fullName>
    </submittedName>
</protein>
<dbReference type="InterPro" id="IPR011249">
    <property type="entry name" value="Metalloenz_LuxS/M16"/>
</dbReference>
<sequence length="989" mass="108348">MASEGITATPQRDFLTPDPSLAPGSVHAGFEVVSATPIPEVSGTIYVLRHQTSGARAMWISCADTNKSFSIAFKTPPADDTGVFHIIEHSVLCGSDAYPVKEPFVNLLKTSMQTFLNALTFPDKTMYPVASTNTADLENLMGVYLDAVLHPAIYHRRRIFEQEGWHLEASDDGSLSYNGVVFNEMKGALSDPDEVLSLALSRALFPQSPYRFESGGAPRAIPTLTYEGFLDAHARHYALPNSYTILYGDMDIDRELAFIDERFRGAENRNAGAPNPLPLQPAVTAAPVKVEMATTPDNASVGLAYVVATSNQRERVLAVDVLLDALCGSNEAPLKRRVLDAGLANDFQAALIDGVAQPEVVFQLKGAHADVSERFRKLIEDSCREFAENGIPHDKLEASLAQAEFNLRERDFGSWATDGVALSMQALSSWLYDDNHPFDYLQYEDALADLKKGLDNGLFEGMLKEIVCENPHSALAELVPTEGGDAAEEADELARLRAQMSDKDVEDVRREVEALRAEQEAPDSPEALATLPTLTVADIEPARPDPEVADVKAPLPCLAHELDTRHIDYVYHYFDLRRVGFAELPYVGVLTDLLGKLDTKLHTASDLDTLVEANLGNLGFGYETYGRDDDLSFARPMLVVSASALSEKVDSLASIPQEVWGKTLYLDGNRMRDILTQRKVALEQYFVNSGHAAAAARATSYFSSASVASSQMGGIDYYLFLKRLLANWDRRLPALREILPNLADRIFTADEVTVSFTGPAEDRKRFWELGGTLGLEEQGENVCEHRLQIPTPKVSREGFVIPSNVSFVARAAAPTTADAGTLGTWQVATRALSFDYLWNEVRVKGGAYGVGFSHTTEGIRRFWSFRDPNVASTLQRYDGAAAWLANWAPTDDELSGYIVSSVAAQDAPEKPRALARRQDMQHFNGRPANWRNIIRQQELDTTAEAVRSLAPALEPTAAPAGVCVFGPREAIEASGLDLTVHELVGSEEA</sequence>
<evidence type="ECO:0000313" key="2">
    <source>
        <dbReference type="EMBL" id="KUH59191.1"/>
    </source>
</evidence>
<dbReference type="RefSeq" id="WP_059053204.1">
    <property type="nucleotide sequence ID" value="NZ_LOJF01000001.1"/>
</dbReference>
<keyword evidence="3" id="KW-1185">Reference proteome</keyword>
<accession>A0A100YWW5</accession>
<organism evidence="2 3">
    <name type="scientific">Tractidigestivibacter scatoligenes</name>
    <name type="common">Olsenella scatoligenes</name>
    <dbReference type="NCBI Taxonomy" id="1299998"/>
    <lineage>
        <taxon>Bacteria</taxon>
        <taxon>Bacillati</taxon>
        <taxon>Actinomycetota</taxon>
        <taxon>Coriobacteriia</taxon>
        <taxon>Coriobacteriales</taxon>
        <taxon>Atopobiaceae</taxon>
        <taxon>Tractidigestivibacter</taxon>
    </lineage>
</organism>
<dbReference type="AlphaFoldDB" id="A0A100YWW5"/>
<comment type="caution">
    <text evidence="2">The sequence shown here is derived from an EMBL/GenBank/DDBJ whole genome shotgun (WGS) entry which is preliminary data.</text>
</comment>
<dbReference type="PANTHER" id="PTHR43016">
    <property type="entry name" value="PRESEQUENCE PROTEASE"/>
    <property type="match status" value="1"/>
</dbReference>
<dbReference type="SUPFAM" id="SSF63411">
    <property type="entry name" value="LuxS/MPP-like metallohydrolase"/>
    <property type="match status" value="4"/>
</dbReference>
<dbReference type="Proteomes" id="UP000054078">
    <property type="component" value="Unassembled WGS sequence"/>
</dbReference>
<proteinExistence type="predicted"/>
<dbReference type="InterPro" id="IPR013578">
    <property type="entry name" value="Peptidase_M16C_assoc"/>
</dbReference>
<dbReference type="InterPro" id="IPR007863">
    <property type="entry name" value="Peptidase_M16_C"/>
</dbReference>
<dbReference type="GO" id="GO:0016485">
    <property type="term" value="P:protein processing"/>
    <property type="evidence" value="ECO:0007669"/>
    <property type="project" value="TreeGrafter"/>
</dbReference>
<reference evidence="2 3" key="1">
    <citation type="submission" date="2015-12" db="EMBL/GenBank/DDBJ databases">
        <title>Draft Genome Sequence of Olsenella scatoligenes SK9K4T; a Producer of 3-Methylindole- (skatole) and 4-Methylphenol- (p-cresol) Isolated from Pig Feces.</title>
        <authorList>
            <person name="Li X."/>
            <person name="Borg B."/>
            <person name="Canibe N."/>
        </authorList>
    </citation>
    <scope>NUCLEOTIDE SEQUENCE [LARGE SCALE GENOMIC DNA]</scope>
    <source>
        <strain evidence="2 3">SK9K4</strain>
    </source>
</reference>
<dbReference type="InterPro" id="IPR055130">
    <property type="entry name" value="PreP_C"/>
</dbReference>
<dbReference type="PANTHER" id="PTHR43016:SF13">
    <property type="entry name" value="PRESEQUENCE PROTEASE, MITOCHONDRIAL"/>
    <property type="match status" value="1"/>
</dbReference>
<dbReference type="GO" id="GO:0004222">
    <property type="term" value="F:metalloendopeptidase activity"/>
    <property type="evidence" value="ECO:0007669"/>
    <property type="project" value="TreeGrafter"/>
</dbReference>
<dbReference type="STRING" id="1299998.AUL39_02335"/>
<dbReference type="EMBL" id="LOJF01000001">
    <property type="protein sequence ID" value="KUH59191.1"/>
    <property type="molecule type" value="Genomic_DNA"/>
</dbReference>
<dbReference type="SMART" id="SM01264">
    <property type="entry name" value="M16C_associated"/>
    <property type="match status" value="1"/>
</dbReference>